<feature type="binding site" evidence="8">
    <location>
        <position position="397"/>
    </location>
    <ligand>
        <name>L-serine</name>
        <dbReference type="ChEBI" id="CHEBI:33384"/>
    </ligand>
</feature>
<evidence type="ECO:0000256" key="2">
    <source>
        <dbReference type="ARBA" id="ARBA00022598"/>
    </source>
</evidence>
<keyword evidence="4 9" id="KW-0067">ATP-binding</keyword>
<evidence type="ECO:0000256" key="6">
    <source>
        <dbReference type="ARBA" id="ARBA00031113"/>
    </source>
</evidence>
<dbReference type="GO" id="GO:0004828">
    <property type="term" value="F:serine-tRNA ligase activity"/>
    <property type="evidence" value="ECO:0007669"/>
    <property type="project" value="UniProtKB-EC"/>
</dbReference>
<feature type="coiled-coil region" evidence="10">
    <location>
        <begin position="84"/>
        <end position="111"/>
    </location>
</feature>
<feature type="binding site" evidence="8">
    <location>
        <position position="298"/>
    </location>
    <ligand>
        <name>L-serine</name>
        <dbReference type="ChEBI" id="CHEBI:33384"/>
    </ligand>
</feature>
<evidence type="ECO:0000256" key="8">
    <source>
        <dbReference type="PIRSR" id="PIRSR001529-1"/>
    </source>
</evidence>
<evidence type="ECO:0000256" key="5">
    <source>
        <dbReference type="ARBA" id="ARBA00023146"/>
    </source>
</evidence>
<dbReference type="Pfam" id="PF00587">
    <property type="entry name" value="tRNA-synt_2b"/>
    <property type="match status" value="1"/>
</dbReference>
<evidence type="ECO:0000259" key="11">
    <source>
        <dbReference type="PROSITE" id="PS50862"/>
    </source>
</evidence>
<dbReference type="SUPFAM" id="SSF55681">
    <property type="entry name" value="Class II aaRS and biotin synthetases"/>
    <property type="match status" value="1"/>
</dbReference>
<evidence type="ECO:0000256" key="7">
    <source>
        <dbReference type="ARBA" id="ARBA00034892"/>
    </source>
</evidence>
<evidence type="ECO:0000256" key="1">
    <source>
        <dbReference type="ARBA" id="ARBA00012840"/>
    </source>
</evidence>
<keyword evidence="2" id="KW-0436">Ligase</keyword>
<dbReference type="PROSITE" id="PS50862">
    <property type="entry name" value="AA_TRNA_LIGASE_II"/>
    <property type="match status" value="1"/>
</dbReference>
<dbReference type="PANTHER" id="PTHR11778">
    <property type="entry name" value="SERYL-TRNA SYNTHETASE"/>
    <property type="match status" value="1"/>
</dbReference>
<dbReference type="EMBL" id="HG937693">
    <property type="protein sequence ID" value="CDP33942.1"/>
    <property type="molecule type" value="Genomic_DNA"/>
</dbReference>
<proteinExistence type="predicted"/>
<evidence type="ECO:0000313" key="12">
    <source>
        <dbReference type="EMBL" id="CDP33942.1"/>
    </source>
</evidence>
<reference evidence="12" key="1">
    <citation type="submission" date="2014-02" db="EMBL/GenBank/DDBJ databases">
        <authorList>
            <person name="Genoscope - CEA"/>
        </authorList>
    </citation>
    <scope>NUCLEOTIDE SEQUENCE</scope>
    <source>
        <strain evidence="12">LS3</strain>
    </source>
</reference>
<dbReference type="InterPro" id="IPR045864">
    <property type="entry name" value="aa-tRNA-synth_II/BPL/LPL"/>
</dbReference>
<dbReference type="PhylomeDB" id="A0A060T4W1"/>
<keyword evidence="5" id="KW-0030">Aminoacyl-tRNA synthetase</keyword>
<feature type="binding site" evidence="8">
    <location>
        <position position="246"/>
    </location>
    <ligand>
        <name>L-serine</name>
        <dbReference type="ChEBI" id="CHEBI:33384"/>
    </ligand>
</feature>
<dbReference type="InterPro" id="IPR002317">
    <property type="entry name" value="Ser-tRNA-ligase_type_1"/>
</dbReference>
<feature type="binding site" evidence="9">
    <location>
        <begin position="363"/>
        <end position="366"/>
    </location>
    <ligand>
        <name>ATP</name>
        <dbReference type="ChEBI" id="CHEBI:30616"/>
    </ligand>
</feature>
<dbReference type="EC" id="6.1.1.11" evidence="1"/>
<evidence type="ECO:0000256" key="9">
    <source>
        <dbReference type="PIRSR" id="PIRSR001529-2"/>
    </source>
</evidence>
<dbReference type="InterPro" id="IPR002314">
    <property type="entry name" value="aa-tRNA-synt_IIb"/>
</dbReference>
<protein>
    <recommendedName>
        <fullName evidence="1">serine--tRNA ligase</fullName>
        <ecNumber evidence="1">6.1.1.11</ecNumber>
    </recommendedName>
    <alternativeName>
        <fullName evidence="6">Seryl-tRNA synthetase</fullName>
    </alternativeName>
    <alternativeName>
        <fullName evidence="7">Seryl-tRNA(Ser) synthetase</fullName>
    </alternativeName>
</protein>
<reference evidence="12" key="2">
    <citation type="submission" date="2014-06" db="EMBL/GenBank/DDBJ databases">
        <title>The complete genome of Blastobotrys (Arxula) adeninivorans LS3 - a yeast of biotechnological interest.</title>
        <authorList>
            <person name="Kunze G."/>
            <person name="Gaillardin C."/>
            <person name="Czernicka M."/>
            <person name="Durrens P."/>
            <person name="Martin T."/>
            <person name="Boer E."/>
            <person name="Gabaldon T."/>
            <person name="Cruz J."/>
            <person name="Talla E."/>
            <person name="Marck C."/>
            <person name="Goffeau A."/>
            <person name="Barbe V."/>
            <person name="Baret P."/>
            <person name="Baronian K."/>
            <person name="Beier S."/>
            <person name="Bleykasten C."/>
            <person name="Bode R."/>
            <person name="Casaregola S."/>
            <person name="Despons L."/>
            <person name="Fairhead C."/>
            <person name="Giersberg M."/>
            <person name="Gierski P."/>
            <person name="Hahnel U."/>
            <person name="Hartmann A."/>
            <person name="Jankowska D."/>
            <person name="Jubin C."/>
            <person name="Jung P."/>
            <person name="Lafontaine I."/>
            <person name="Leh-Louis V."/>
            <person name="Lemaire M."/>
            <person name="Marcet-Houben M."/>
            <person name="Mascher M."/>
            <person name="Morel G."/>
            <person name="Richard G.-F."/>
            <person name="Riechen J."/>
            <person name="Sacerdot C."/>
            <person name="Sarkar A."/>
            <person name="Savel G."/>
            <person name="Schacherer J."/>
            <person name="Sherman D."/>
            <person name="Straub M.-L."/>
            <person name="Stein N."/>
            <person name="Thierry A."/>
            <person name="Trautwein-Schult A."/>
            <person name="Westhof E."/>
            <person name="Worch S."/>
            <person name="Dujon B."/>
            <person name="Souciet J.-L."/>
            <person name="Wincker P."/>
            <person name="Scholz U."/>
            <person name="Neuveglise N."/>
        </authorList>
    </citation>
    <scope>NUCLEOTIDE SEQUENCE</scope>
    <source>
        <strain evidence="12">LS3</strain>
    </source>
</reference>
<keyword evidence="3" id="KW-0547">Nucleotide-binding</keyword>
<dbReference type="PIRSF" id="PIRSF001529">
    <property type="entry name" value="Ser-tRNA-synth_IIa"/>
    <property type="match status" value="1"/>
</dbReference>
<dbReference type="Gene3D" id="3.30.930.10">
    <property type="entry name" value="Bira Bifunctional Protein, Domain 2"/>
    <property type="match status" value="1"/>
</dbReference>
<gene>
    <name evidence="12" type="ORF">GNLVRS02_ARAD1C01122g</name>
</gene>
<feature type="site" description="Important for serine binding" evidence="8">
    <location>
        <position position="399"/>
    </location>
</feature>
<dbReference type="InterPro" id="IPR006195">
    <property type="entry name" value="aa-tRNA-synth_II"/>
</dbReference>
<organism evidence="12">
    <name type="scientific">Blastobotrys adeninivorans</name>
    <name type="common">Yeast</name>
    <name type="synonym">Arxula adeninivorans</name>
    <dbReference type="NCBI Taxonomy" id="409370"/>
    <lineage>
        <taxon>Eukaryota</taxon>
        <taxon>Fungi</taxon>
        <taxon>Dikarya</taxon>
        <taxon>Ascomycota</taxon>
        <taxon>Saccharomycotina</taxon>
        <taxon>Dipodascomycetes</taxon>
        <taxon>Dipodascales</taxon>
        <taxon>Trichomonascaceae</taxon>
        <taxon>Blastobotrys</taxon>
    </lineage>
</organism>
<dbReference type="AlphaFoldDB" id="A0A060T4W1"/>
<dbReference type="GO" id="GO:0005524">
    <property type="term" value="F:ATP binding"/>
    <property type="evidence" value="ECO:0007669"/>
    <property type="project" value="UniProtKB-KW"/>
</dbReference>
<keyword evidence="10" id="KW-0175">Coiled coil</keyword>
<feature type="binding site" evidence="8">
    <location>
        <position position="275"/>
    </location>
    <ligand>
        <name>L-serine</name>
        <dbReference type="ChEBI" id="CHEBI:33384"/>
    </ligand>
</feature>
<feature type="binding site" evidence="9">
    <location>
        <begin position="291"/>
        <end position="294"/>
    </location>
    <ligand>
        <name>ATP</name>
        <dbReference type="ChEBI" id="CHEBI:30616"/>
    </ligand>
</feature>
<evidence type="ECO:0000256" key="3">
    <source>
        <dbReference type="ARBA" id="ARBA00022741"/>
    </source>
</evidence>
<evidence type="ECO:0000256" key="10">
    <source>
        <dbReference type="SAM" id="Coils"/>
    </source>
</evidence>
<dbReference type="NCBIfam" id="TIGR00414">
    <property type="entry name" value="serS"/>
    <property type="match status" value="1"/>
</dbReference>
<dbReference type="PRINTS" id="PR00981">
    <property type="entry name" value="TRNASYNTHSER"/>
</dbReference>
<name>A0A060T4W1_BLAAD</name>
<evidence type="ECO:0000256" key="4">
    <source>
        <dbReference type="ARBA" id="ARBA00022840"/>
    </source>
</evidence>
<dbReference type="GO" id="GO:0006434">
    <property type="term" value="P:seryl-tRNA aminoacylation"/>
    <property type="evidence" value="ECO:0007669"/>
    <property type="project" value="InterPro"/>
</dbReference>
<accession>A0A060T4W1</accession>
<feature type="domain" description="Aminoacyl-transfer RNA synthetases class-II family profile" evidence="11">
    <location>
        <begin position="152"/>
        <end position="430"/>
    </location>
</feature>
<feature type="binding site" evidence="9">
    <location>
        <begin position="275"/>
        <end position="277"/>
    </location>
    <ligand>
        <name>ATP</name>
        <dbReference type="ChEBI" id="CHEBI:30616"/>
    </ligand>
</feature>
<sequence>MIRRSALKRPQYNFKQIRANVEDLQKSVDRRGYALPENKTVAQVVADYDRYLRATKLKELVRRQQKALQVPFQDKAIRQDKHAFEELKRKLDFSKSMLKEYQHRADQAEIEALVGIDALPNYISPDAVGLFDNQMVEIINRNKQIDADPTRDHLKIALDLGLVDFESASVSTGASWYFLINDGALLEMALVQYALSKARSYGWRVVTPPAVVREEFTHACGFKPRDQDNAQQVYMIPENGLCLTGTAEVPLAAMAANKTIDGPKVRVVGYNKSYRAEAGARGRDTRGLYRVHEFGKVELFAWAQDLHVSQQVHDEILEMQKEIINDLGLCARVLNMAPFDLGAPAYKKYDIEAWMPGRGDWGEVTSTSNCLDYQSRRLHTKMKHNETGEVDFAHTLNGTAVAVPRLIIALLETHYDPTTERVWVPPVLRPYLNKEYIEKQRPIF</sequence>